<dbReference type="InterPro" id="IPR020471">
    <property type="entry name" value="AKR"/>
</dbReference>
<sequence length="271" mass="31416">MKYLKMNNDLSIPVLGTGTNTFGKENNIFSGKITYDTLELLSAIKLGYRLIDTAIMYRNEAVIGKAVKESGIDRSEFFITSKIPADKEYTDTDENVEKYIYRSLKELDMNYIDLYLIHFPLESNEENLRVWRVLEEFVKKGLIKSIGVSNFNENQLAYLIKHSHIKPVLNQFQSYPGKHQQSLIDFCKENNVIPEAYQSLTKIDDKTKDILIEIAKVYNKTWSQVVLNYQINEGLVVIPKSHNKDHQFENIDVFNFELSEKDIEIIKKIGS</sequence>
<feature type="domain" description="NADP-dependent oxidoreductase" evidence="7">
    <location>
        <begin position="15"/>
        <end position="269"/>
    </location>
</feature>
<feature type="active site" description="Proton donor" evidence="4">
    <location>
        <position position="57"/>
    </location>
</feature>
<dbReference type="PANTHER" id="PTHR43827:SF3">
    <property type="entry name" value="NADP-DEPENDENT OXIDOREDUCTASE DOMAIN-CONTAINING PROTEIN"/>
    <property type="match status" value="1"/>
</dbReference>
<evidence type="ECO:0000256" key="6">
    <source>
        <dbReference type="PIRSR" id="PIRSR000097-3"/>
    </source>
</evidence>
<name>A0A7L6N878_9MOLU</name>
<dbReference type="GO" id="GO:0016616">
    <property type="term" value="F:oxidoreductase activity, acting on the CH-OH group of donors, NAD or NADP as acceptor"/>
    <property type="evidence" value="ECO:0007669"/>
    <property type="project" value="UniProtKB-ARBA"/>
</dbReference>
<dbReference type="RefSeq" id="WP_312031587.1">
    <property type="nucleotide sequence ID" value="NZ_CP051151.1"/>
</dbReference>
<evidence type="ECO:0000256" key="3">
    <source>
        <dbReference type="ARBA" id="ARBA00023002"/>
    </source>
</evidence>
<evidence type="ECO:0000259" key="7">
    <source>
        <dbReference type="Pfam" id="PF00248"/>
    </source>
</evidence>
<dbReference type="SUPFAM" id="SSF51430">
    <property type="entry name" value="NAD(P)-linked oxidoreductase"/>
    <property type="match status" value="1"/>
</dbReference>
<dbReference type="Gene3D" id="3.20.20.100">
    <property type="entry name" value="NADP-dependent oxidoreductase domain"/>
    <property type="match status" value="1"/>
</dbReference>
<reference evidence="8 9" key="1">
    <citation type="submission" date="2020-04" db="EMBL/GenBank/DDBJ databases">
        <authorList>
            <person name="Zheng R.K."/>
            <person name="Sun C.M."/>
        </authorList>
    </citation>
    <scope>NUCLEOTIDE SEQUENCE [LARGE SCALE GENOMIC DNA]</scope>
    <source>
        <strain evidence="9">zrk29</strain>
    </source>
</reference>
<accession>A0A7L6N878</accession>
<evidence type="ECO:0000256" key="2">
    <source>
        <dbReference type="ARBA" id="ARBA00022857"/>
    </source>
</evidence>
<keyword evidence="2" id="KW-0521">NADP</keyword>
<dbReference type="FunFam" id="3.20.20.100:FF:000002">
    <property type="entry name" value="2,5-diketo-D-gluconic acid reductase A"/>
    <property type="match status" value="1"/>
</dbReference>
<dbReference type="PROSITE" id="PS00798">
    <property type="entry name" value="ALDOKETO_REDUCTASE_1"/>
    <property type="match status" value="1"/>
</dbReference>
<dbReference type="InterPro" id="IPR018170">
    <property type="entry name" value="Aldo/ket_reductase_CS"/>
</dbReference>
<protein>
    <submittedName>
        <fullName evidence="8">Aldo/keto reductase</fullName>
    </submittedName>
</protein>
<proteinExistence type="inferred from homology"/>
<dbReference type="PIRSF" id="PIRSF000097">
    <property type="entry name" value="AKR"/>
    <property type="match status" value="1"/>
</dbReference>
<dbReference type="InterPro" id="IPR023210">
    <property type="entry name" value="NADP_OxRdtase_dom"/>
</dbReference>
<dbReference type="Pfam" id="PF00248">
    <property type="entry name" value="Aldo_ket_red"/>
    <property type="match status" value="1"/>
</dbReference>
<comment type="similarity">
    <text evidence="1">Belongs to the aldo/keto reductase family.</text>
</comment>
<organism evidence="8 9">
    <name type="scientific">Hujiaoplasma nucleasis</name>
    <dbReference type="NCBI Taxonomy" id="2725268"/>
    <lineage>
        <taxon>Bacteria</taxon>
        <taxon>Bacillati</taxon>
        <taxon>Mycoplasmatota</taxon>
        <taxon>Mollicutes</taxon>
        <taxon>Candidatus Izemoplasmatales</taxon>
        <taxon>Hujiaoplasmataceae</taxon>
        <taxon>Hujiaoplasma</taxon>
    </lineage>
</organism>
<dbReference type="PROSITE" id="PS00062">
    <property type="entry name" value="ALDOKETO_REDUCTASE_2"/>
    <property type="match status" value="1"/>
</dbReference>
<feature type="site" description="Lowers pKa of active site Tyr" evidence="6">
    <location>
        <position position="82"/>
    </location>
</feature>
<dbReference type="CDD" id="cd19071">
    <property type="entry name" value="AKR_AKR1-5-like"/>
    <property type="match status" value="1"/>
</dbReference>
<dbReference type="PRINTS" id="PR00069">
    <property type="entry name" value="ALDKETRDTASE"/>
</dbReference>
<dbReference type="PANTHER" id="PTHR43827">
    <property type="entry name" value="2,5-DIKETO-D-GLUCONIC ACID REDUCTASE"/>
    <property type="match status" value="1"/>
</dbReference>
<gene>
    <name evidence="8" type="ORF">HF295_07695</name>
</gene>
<keyword evidence="9" id="KW-1185">Reference proteome</keyword>
<dbReference type="Proteomes" id="UP000512167">
    <property type="component" value="Chromosome"/>
</dbReference>
<dbReference type="AlphaFoldDB" id="A0A7L6N878"/>
<evidence type="ECO:0000313" key="8">
    <source>
        <dbReference type="EMBL" id="QLY40739.1"/>
    </source>
</evidence>
<evidence type="ECO:0000256" key="1">
    <source>
        <dbReference type="ARBA" id="ARBA00007905"/>
    </source>
</evidence>
<dbReference type="EMBL" id="CP051151">
    <property type="protein sequence ID" value="QLY40739.1"/>
    <property type="molecule type" value="Genomic_DNA"/>
</dbReference>
<evidence type="ECO:0000256" key="5">
    <source>
        <dbReference type="PIRSR" id="PIRSR000097-2"/>
    </source>
</evidence>
<feature type="binding site" evidence="5">
    <location>
        <position position="118"/>
    </location>
    <ligand>
        <name>substrate</name>
    </ligand>
</feature>
<keyword evidence="3" id="KW-0560">Oxidoreductase</keyword>
<evidence type="ECO:0000256" key="4">
    <source>
        <dbReference type="PIRSR" id="PIRSR000097-1"/>
    </source>
</evidence>
<dbReference type="InterPro" id="IPR036812">
    <property type="entry name" value="NAD(P)_OxRdtase_dom_sf"/>
</dbReference>
<dbReference type="KEGG" id="tbk:HF295_07695"/>
<evidence type="ECO:0000313" key="9">
    <source>
        <dbReference type="Proteomes" id="UP000512167"/>
    </source>
</evidence>